<proteinExistence type="predicted"/>
<gene>
    <name evidence="2" type="ORF">Pla52o_04550</name>
</gene>
<keyword evidence="3" id="KW-1185">Reference proteome</keyword>
<dbReference type="AlphaFoldDB" id="A0A5C6CQ39"/>
<evidence type="ECO:0000313" key="2">
    <source>
        <dbReference type="EMBL" id="TWU26602.1"/>
    </source>
</evidence>
<name>A0A5C6CQ39_9BACT</name>
<evidence type="ECO:0000256" key="1">
    <source>
        <dbReference type="SAM" id="MobiDB-lite"/>
    </source>
</evidence>
<protein>
    <submittedName>
        <fullName evidence="2">Uncharacterized protein</fullName>
    </submittedName>
</protein>
<sequence>MTRLLDSQRITTRHVCLEVTHFAVAERQFPLASGVSPRKFPRHESSPRVTSFDVNRSPRNVAPRRGSSFRTETLTAPPRRSPKVPSAPRAATLKRCQRRWFDGIIALKSSVIKENLLHPLRCIHAPIALQIVLRFRVRHIGIIAP</sequence>
<evidence type="ECO:0000313" key="3">
    <source>
        <dbReference type="Proteomes" id="UP000316304"/>
    </source>
</evidence>
<organism evidence="2 3">
    <name type="scientific">Novipirellula galeiformis</name>
    <dbReference type="NCBI Taxonomy" id="2528004"/>
    <lineage>
        <taxon>Bacteria</taxon>
        <taxon>Pseudomonadati</taxon>
        <taxon>Planctomycetota</taxon>
        <taxon>Planctomycetia</taxon>
        <taxon>Pirellulales</taxon>
        <taxon>Pirellulaceae</taxon>
        <taxon>Novipirellula</taxon>
    </lineage>
</organism>
<feature type="compositionally biased region" description="Polar residues" evidence="1">
    <location>
        <begin position="47"/>
        <end position="58"/>
    </location>
</feature>
<dbReference type="EMBL" id="SJPT01000001">
    <property type="protein sequence ID" value="TWU26602.1"/>
    <property type="molecule type" value="Genomic_DNA"/>
</dbReference>
<comment type="caution">
    <text evidence="2">The sequence shown here is derived from an EMBL/GenBank/DDBJ whole genome shotgun (WGS) entry which is preliminary data.</text>
</comment>
<reference evidence="2 3" key="1">
    <citation type="submission" date="2019-02" db="EMBL/GenBank/DDBJ databases">
        <title>Deep-cultivation of Planctomycetes and their phenomic and genomic characterization uncovers novel biology.</title>
        <authorList>
            <person name="Wiegand S."/>
            <person name="Jogler M."/>
            <person name="Boedeker C."/>
            <person name="Pinto D."/>
            <person name="Vollmers J."/>
            <person name="Rivas-Marin E."/>
            <person name="Kohn T."/>
            <person name="Peeters S.H."/>
            <person name="Heuer A."/>
            <person name="Rast P."/>
            <person name="Oberbeckmann S."/>
            <person name="Bunk B."/>
            <person name="Jeske O."/>
            <person name="Meyerdierks A."/>
            <person name="Storesund J.E."/>
            <person name="Kallscheuer N."/>
            <person name="Luecker S."/>
            <person name="Lage O.M."/>
            <person name="Pohl T."/>
            <person name="Merkel B.J."/>
            <person name="Hornburger P."/>
            <person name="Mueller R.-W."/>
            <person name="Bruemmer F."/>
            <person name="Labrenz M."/>
            <person name="Spormann A.M."/>
            <person name="Op Den Camp H."/>
            <person name="Overmann J."/>
            <person name="Amann R."/>
            <person name="Jetten M.S.M."/>
            <person name="Mascher T."/>
            <person name="Medema M.H."/>
            <person name="Devos D.P."/>
            <person name="Kaster A.-K."/>
            <person name="Ovreas L."/>
            <person name="Rohde M."/>
            <person name="Galperin M.Y."/>
            <person name="Jogler C."/>
        </authorList>
    </citation>
    <scope>NUCLEOTIDE SEQUENCE [LARGE SCALE GENOMIC DNA]</scope>
    <source>
        <strain evidence="2 3">Pla52o</strain>
    </source>
</reference>
<feature type="region of interest" description="Disordered" evidence="1">
    <location>
        <begin position="34"/>
        <end position="90"/>
    </location>
</feature>
<accession>A0A5C6CQ39</accession>
<dbReference type="Proteomes" id="UP000316304">
    <property type="component" value="Unassembled WGS sequence"/>
</dbReference>